<dbReference type="EMBL" id="CM041538">
    <property type="protein sequence ID" value="KAI3368548.1"/>
    <property type="molecule type" value="Genomic_DNA"/>
</dbReference>
<name>A0ACB8WM57_9TELE</name>
<evidence type="ECO:0000313" key="1">
    <source>
        <dbReference type="EMBL" id="KAI3368548.1"/>
    </source>
</evidence>
<accession>A0ACB8WM57</accession>
<protein>
    <submittedName>
        <fullName evidence="1">Uncharacterized protein</fullName>
    </submittedName>
</protein>
<organism evidence="1 2">
    <name type="scientific">Scortum barcoo</name>
    <name type="common">barcoo grunter</name>
    <dbReference type="NCBI Taxonomy" id="214431"/>
    <lineage>
        <taxon>Eukaryota</taxon>
        <taxon>Metazoa</taxon>
        <taxon>Chordata</taxon>
        <taxon>Craniata</taxon>
        <taxon>Vertebrata</taxon>
        <taxon>Euteleostomi</taxon>
        <taxon>Actinopterygii</taxon>
        <taxon>Neopterygii</taxon>
        <taxon>Teleostei</taxon>
        <taxon>Neoteleostei</taxon>
        <taxon>Acanthomorphata</taxon>
        <taxon>Eupercaria</taxon>
        <taxon>Centrarchiformes</taxon>
        <taxon>Terapontoidei</taxon>
        <taxon>Terapontidae</taxon>
        <taxon>Scortum</taxon>
    </lineage>
</organism>
<proteinExistence type="predicted"/>
<comment type="caution">
    <text evidence="1">The sequence shown here is derived from an EMBL/GenBank/DDBJ whole genome shotgun (WGS) entry which is preliminary data.</text>
</comment>
<gene>
    <name evidence="1" type="ORF">L3Q82_025558</name>
</gene>
<dbReference type="Proteomes" id="UP000831701">
    <property type="component" value="Chromosome 8"/>
</dbReference>
<sequence length="610" mass="69030">MYYKCCHVSGTDVLLLKDEPNPKCFTRTEMDFTCFFETADNRIYDFFYTDPRTSPPGEKRCEMSVQRTEEGSFLHICSFPASDVFVYVETYLKVVERSTNTSLYSRTVFVEQHFLLDPPFNMSLHQNGREGQLQVSWDSNNPKILDDRVIYRVRYSSKGMGEKTKNVEAKVGYILESLVPGEEVEVQVAVKSNSDEGHWSSWSQPARAMVPQSAEDISLMCYTSDLQNITCQWNGSRYGVEIEYKLFYKMDLGEAPGTTEWTECLAERGLTDLCRFHGNESRKIRVKLSSAAAALNRTFYTKEFTLNSSIKTSPPSHLRRTFERDKLCLEWEAPLPSLWAHLSYEVGYQIRRGEAWLTVPLKGKNHICLDVPTGRQYSAKVRAKPGGFIYSGHWSDWSEVLTGDTPTDKGTWLLLCITISVLITAVIPIILYSRYYSKLKQYIWPPVPNLDKVLQAYMTEINGERWNLPMTAKQCCEETTSSVVEVMSEGEVSELGTPTEESTELLSPEKGFPRWEQADGSSGTQVFPDYVTLNKDSVILCPKGNKYVGNQLGEKEGQGVSDGPVYLPPCLGNDFLNHSYLSLTEPAHTLDCKATTPRGPGNLYTNFPCG</sequence>
<reference evidence="1" key="1">
    <citation type="submission" date="2022-04" db="EMBL/GenBank/DDBJ databases">
        <title>Jade perch genome.</title>
        <authorList>
            <person name="Chao B."/>
        </authorList>
    </citation>
    <scope>NUCLEOTIDE SEQUENCE</scope>
    <source>
        <strain evidence="1">CB-2022</strain>
    </source>
</reference>
<keyword evidence="2" id="KW-1185">Reference proteome</keyword>
<evidence type="ECO:0000313" key="2">
    <source>
        <dbReference type="Proteomes" id="UP000831701"/>
    </source>
</evidence>